<dbReference type="AlphaFoldDB" id="A0A0H3M5K5"/>
<accession>A0A0H3M5K5</accession>
<keyword evidence="1" id="KW-0812">Transmembrane</keyword>
<gene>
    <name evidence="2" type="ordered locus">BCG_1787</name>
</gene>
<organism evidence="2 3">
    <name type="scientific">Mycobacterium bovis (strain BCG / Pasteur 1173P2)</name>
    <dbReference type="NCBI Taxonomy" id="410289"/>
    <lineage>
        <taxon>Bacteria</taxon>
        <taxon>Bacillati</taxon>
        <taxon>Actinomycetota</taxon>
        <taxon>Actinomycetes</taxon>
        <taxon>Mycobacteriales</taxon>
        <taxon>Mycobacteriaceae</taxon>
        <taxon>Mycobacterium</taxon>
        <taxon>Mycobacterium tuberculosis complex</taxon>
    </lineage>
</organism>
<evidence type="ECO:0000313" key="3">
    <source>
        <dbReference type="Proteomes" id="UP000001472"/>
    </source>
</evidence>
<sequence>MPGGVCSGRPWGRPWWHPGLVGLLIRLAELLVVMLPLIGVLYVGIKALSSFTRRLGEASGDLASDSPAMPRPTTVENDAARWRAITRAVEAHERTDARWLEYELDAAKLLDFPVMTDMRDPLTTAFHKAKLQADFHKPLRAEDLLDDPDAAGHYLDAVRDYVTAFDTAEAEAMRRRRTGFSREEQQRLARAQSLLRVASDAGATAQERERAYRLARTELDGLIVLPDRTRAGIERGIAGELDD</sequence>
<dbReference type="SMR" id="A0A0H3M5K5"/>
<proteinExistence type="predicted"/>
<dbReference type="EMBL" id="AM408590">
    <property type="protein sequence ID" value="CAL71774.1"/>
    <property type="molecule type" value="Genomic_DNA"/>
</dbReference>
<protein>
    <submittedName>
        <fullName evidence="2">Uncharacterized protein</fullName>
    </submittedName>
</protein>
<dbReference type="HOGENOM" id="CLU_080137_0_0_11"/>
<feature type="transmembrane region" description="Helical" evidence="1">
    <location>
        <begin position="20"/>
        <end position="45"/>
    </location>
</feature>
<reference evidence="2 3" key="1">
    <citation type="journal article" date="2007" name="Proc. Natl. Acad. Sci. U.S.A.">
        <title>Genome plasticity of BCG and impact on vaccine efficacy.</title>
        <authorList>
            <person name="Brosch R."/>
            <person name="Gordon S.V."/>
            <person name="Garnier T."/>
            <person name="Eiglmeier K."/>
            <person name="Frigui W."/>
            <person name="Valenti P."/>
            <person name="Dos Santos S."/>
            <person name="Duthoy S."/>
            <person name="Lacroix C."/>
            <person name="Garcia-Pelayo C."/>
            <person name="Inwald J.K."/>
            <person name="Golby P."/>
            <person name="Garcia J.N."/>
            <person name="Hewinson R.G."/>
            <person name="Behr M.A."/>
            <person name="Quail M.A."/>
            <person name="Churcher C."/>
            <person name="Barrell B.G."/>
            <person name="Parkhill J."/>
            <person name="Cole S.T."/>
        </authorList>
    </citation>
    <scope>NUCLEOTIDE SEQUENCE [LARGE SCALE GENOMIC DNA]</scope>
    <source>
        <strain evidence="3">BCG / Pasteur 1173P2</strain>
    </source>
</reference>
<evidence type="ECO:0000313" key="2">
    <source>
        <dbReference type="EMBL" id="CAL71774.1"/>
    </source>
</evidence>
<dbReference type="KEGG" id="mbb:BCG_1787"/>
<name>A0A0H3M5K5_MYCBP</name>
<keyword evidence="1" id="KW-0472">Membrane</keyword>
<dbReference type="Proteomes" id="UP000001472">
    <property type="component" value="Chromosome"/>
</dbReference>
<evidence type="ECO:0000256" key="1">
    <source>
        <dbReference type="SAM" id="Phobius"/>
    </source>
</evidence>
<keyword evidence="1" id="KW-1133">Transmembrane helix</keyword>